<dbReference type="PROSITE" id="PS50157">
    <property type="entry name" value="ZINC_FINGER_C2H2_2"/>
    <property type="match status" value="8"/>
</dbReference>
<dbReference type="PANTHER" id="PTHR15507">
    <property type="entry name" value="ZINC FINGER PROTEIN RLF"/>
    <property type="match status" value="1"/>
</dbReference>
<keyword evidence="3" id="KW-0597">Phosphoprotein</keyword>
<comment type="caution">
    <text evidence="15">The sequence shown here is derived from an EMBL/GenBank/DDBJ whole genome shotgun (WGS) entry which is preliminary data.</text>
</comment>
<keyword evidence="8" id="KW-0805">Transcription regulation</keyword>
<dbReference type="InterPro" id="IPR058902">
    <property type="entry name" value="zf_C2H2_ZNF292/Rlf"/>
</dbReference>
<keyword evidence="16" id="KW-1185">Reference proteome</keyword>
<dbReference type="Proteomes" id="UP000736164">
    <property type="component" value="Unassembled WGS sequence"/>
</dbReference>
<name>A0A8J7P139_ATRSP</name>
<dbReference type="PROSITE" id="PS00028">
    <property type="entry name" value="ZINC_FINGER_C2H2_1"/>
    <property type="match status" value="13"/>
</dbReference>
<dbReference type="GO" id="GO:0005634">
    <property type="term" value="C:nucleus"/>
    <property type="evidence" value="ECO:0007669"/>
    <property type="project" value="UniProtKB-SubCell"/>
</dbReference>
<dbReference type="Pfam" id="PF25580">
    <property type="entry name" value="TPR_Rlf"/>
    <property type="match status" value="1"/>
</dbReference>
<evidence type="ECO:0000313" key="15">
    <source>
        <dbReference type="EMBL" id="MBN3321376.1"/>
    </source>
</evidence>
<dbReference type="InterPro" id="IPR052251">
    <property type="entry name" value="GH-ZnFinger_Regulators"/>
</dbReference>
<feature type="domain" description="C2H2-type" evidence="14">
    <location>
        <begin position="763"/>
        <end position="787"/>
    </location>
</feature>
<feature type="region of interest" description="Disordered" evidence="13">
    <location>
        <begin position="472"/>
        <end position="530"/>
    </location>
</feature>
<evidence type="ECO:0000256" key="9">
    <source>
        <dbReference type="ARBA" id="ARBA00023125"/>
    </source>
</evidence>
<feature type="compositionally biased region" description="Basic and acidic residues" evidence="13">
    <location>
        <begin position="1754"/>
        <end position="1774"/>
    </location>
</feature>
<feature type="non-terminal residue" evidence="15">
    <location>
        <position position="1"/>
    </location>
</feature>
<evidence type="ECO:0000256" key="2">
    <source>
        <dbReference type="ARBA" id="ARBA00006991"/>
    </source>
</evidence>
<dbReference type="InterPro" id="IPR013087">
    <property type="entry name" value="Znf_C2H2_type"/>
</dbReference>
<evidence type="ECO:0000256" key="3">
    <source>
        <dbReference type="ARBA" id="ARBA00022553"/>
    </source>
</evidence>
<keyword evidence="10" id="KW-0804">Transcription</keyword>
<feature type="region of interest" description="Disordered" evidence="13">
    <location>
        <begin position="1560"/>
        <end position="1604"/>
    </location>
</feature>
<dbReference type="InterPro" id="IPR036236">
    <property type="entry name" value="Znf_C2H2_sf"/>
</dbReference>
<feature type="region of interest" description="Disordered" evidence="13">
    <location>
        <begin position="1308"/>
        <end position="1341"/>
    </location>
</feature>
<feature type="domain" description="C2H2-type" evidence="14">
    <location>
        <begin position="1417"/>
        <end position="1447"/>
    </location>
</feature>
<keyword evidence="9" id="KW-0238">DNA-binding</keyword>
<feature type="compositionally biased region" description="Acidic residues" evidence="13">
    <location>
        <begin position="1326"/>
        <end position="1336"/>
    </location>
</feature>
<evidence type="ECO:0000256" key="11">
    <source>
        <dbReference type="ARBA" id="ARBA00023242"/>
    </source>
</evidence>
<evidence type="ECO:0000256" key="8">
    <source>
        <dbReference type="ARBA" id="ARBA00023015"/>
    </source>
</evidence>
<feature type="compositionally biased region" description="Polar residues" evidence="13">
    <location>
        <begin position="993"/>
        <end position="1020"/>
    </location>
</feature>
<keyword evidence="7" id="KW-0862">Zinc</keyword>
<organism evidence="15 16">
    <name type="scientific">Atractosteus spatula</name>
    <name type="common">Alligator gar</name>
    <name type="synonym">Lepisosteus spatula</name>
    <dbReference type="NCBI Taxonomy" id="7917"/>
    <lineage>
        <taxon>Eukaryota</taxon>
        <taxon>Metazoa</taxon>
        <taxon>Chordata</taxon>
        <taxon>Craniata</taxon>
        <taxon>Vertebrata</taxon>
        <taxon>Euteleostomi</taxon>
        <taxon>Actinopterygii</taxon>
        <taxon>Neopterygii</taxon>
        <taxon>Holostei</taxon>
        <taxon>Semionotiformes</taxon>
        <taxon>Lepisosteidae</taxon>
        <taxon>Atractosteus</taxon>
    </lineage>
</organism>
<sequence length="1996" mass="226675">MADGEGGSRLDGRARPQDAGERSLCAMDSLLDTLGGLEDELRGQGVSETSTAEYCNRFCQALMQYAGSRNSVEHGLPLLEVYRLSIQSFAAVRPLLSCDSDSVALVLKRLALSCFELLLSVPDNEIPYDSWLQFHHTVQVAHNTLVEFGNTDLQALLRITSEGGAWKNVVLVSLFTAQPVDPEQVSKYIALEGTAFLEMRIKHLLNAGEVAKAMILAKICLENEHISNKTSLREMYISQLCSMMPSEEAIKEISNVDGKEVLDIICNLEADGQENNAFILCTTYLTQQLQQENIYCSWELTLFWSKLQKRIDPSLDSFLDRCRQFGLIAKTVYHLLFLVKVIQTEAEQLGLAASIELCVRALQIPQQDDAETKTSVCKMVACLLPDDLEVLRGCQLTEFLLSRSQEAYDSLEELYLKPDQKYDEENSIISNSLRCELLLALKAHWPFDPEFWDWKTLKRHCLKLLGLETSDVSEEEEEEEEGEVLSKHEQEEIECGSNAVTTDQRQETEDDQQMDQKQERQPLKQVMKKKKEIGTSERYQRWLKYKFFCQICKREVIEARILHHSKMHLVDGVFTCPVCLQKFQGKQEFMPHITEHIRMPARKNTHSQKKKKVKKKKVIKLEEDVDEEDMDDMEPGEIKLDPSLMMYYQSTADPDVLEQLLQQTKPSKPAEDDYITFSYIDTHFELQDRDVYPCPATDCTRNFKHFKYLSVHLKAEHAKDDDNIKHYLEMKDRREKCTFCRRHFFTAYHHRKHRRVHYGEQPYMCVAIGCGARFNTTNELVSHKQGHGYRLSYHCELKGCTLTFSDLGQLYHHEAQHFRDAAYSCVHPGCKKFYYSKKEFLKHLAVHGLTFTEEDFIAQRNMKRKPVDPFVELAAGNTAEDKTESVNEGKSHLEEAVEGIKKETESLPLSNTCTSISQPSASKELTGTVTSVAVCFDGKRFTCGFEGCGRTYTLARDIQKHLKTVHPAQFKHEKKGQSIKKQSKEKGSKLKSIKQQGHQDQSARSHSSTQPIPTTSQKNSVPPAGDMDNSTSASPSSCVDDYLKDILLGFSQLSLNNTILPGSEVPCNSISGSSISQISSPAPARANSPAKAVGKKVSSKSQADPCSVSKGQPPTQKSKAEASQSPSPSPQKDKHINQFLVQPTTKPFVCEVKGCSFRSVTSSALMVHYLKKHGFSKEKVKEMEIFKSSKFKPFRCHLCPRSFSKKSELRVHFISKHHLSENVVEQMSCSLKRRSESSKNLTANAPDPPDSGVYLKDTSRPEKKQCVKVQQNKGATDCTQKYQKNKQCTWLTEGKWEKGTKLEIKQEDKNKKVDVQSQSPLALQDNAEEEDEEEEVTREGRGSRRLVAKNNLCYILTKYHKPFHCVHKGCSSAFTNQNGLIRHLQSVHRYNRSQLCLEGDMQQGGGARKDLVKPRRFLCKHKGCGKHFHSSSGLARHYREFHRLNRETQDSTTPASEDPIPRFSCTYNDCTASYHLYSSLLRHLRHIHRDQGPQKTAPCQLRCSFEGCTRVFSQHSSYKQHVFYSHWDYYNSFVLRLQNDEKDKSASGCQKKLIIAGTQPLPRKTSPTPRLPLRQSLRNTSRAQDTPKEQTVKKESSSRRDRNLVFRTPEEALQMCQDRCFAVAYPCMLQDCDSVVTLEKSLRRHYVRCHRLSSTYVKLNYEKLVNNAEKLEELIQKKSALSTHSEVDRAPNGVLKVEYQAEAENHVGPKLPMSLHSIKTDPLDGQDPMGFGEESSENNLLVDADDLLYGEALKNGHSDRRERTLKNSHEEKPKLLAPPPSSLRFTIDEGFLDYSGKGGGKGLGALSNPCRQPLKRKNELEEPLLPGPKDIQQSRLPHSPTSRTFDLTAYKPMGFESSFLKFIQESEDKEDEFEESGPWDSRHPEPQVVPRRRDLHRRSCSVKENSQSGLALARTRNCSLHGKLSAFKPRLSAGESATVKNLRSILDKALTDCGDLAIKQLHYLKPVVVLERSKFSTSLLDLFPTKKTDQLRLGSS</sequence>
<gene>
    <name evidence="15" type="primary">Rlf</name>
    <name evidence="15" type="ORF">GTO95_0014923</name>
</gene>
<feature type="region of interest" description="Disordered" evidence="13">
    <location>
        <begin position="1235"/>
        <end position="1259"/>
    </location>
</feature>
<feature type="compositionally biased region" description="Basic residues" evidence="13">
    <location>
        <begin position="972"/>
        <end position="981"/>
    </location>
</feature>
<evidence type="ECO:0000256" key="13">
    <source>
        <dbReference type="SAM" id="MobiDB-lite"/>
    </source>
</evidence>
<feature type="domain" description="C2H2-type" evidence="14">
    <location>
        <begin position="1463"/>
        <end position="1493"/>
    </location>
</feature>
<feature type="domain" description="C2H2-type" evidence="14">
    <location>
        <begin position="1194"/>
        <end position="1223"/>
    </location>
</feature>
<dbReference type="PANTHER" id="PTHR15507:SF18">
    <property type="entry name" value="ZINC FINGER PROTEIN RLF"/>
    <property type="match status" value="1"/>
</dbReference>
<proteinExistence type="inferred from homology"/>
<keyword evidence="6 12" id="KW-0863">Zinc-finger</keyword>
<feature type="compositionally biased region" description="Low complexity" evidence="13">
    <location>
        <begin position="1074"/>
        <end position="1092"/>
    </location>
</feature>
<feature type="domain" description="C2H2-type" evidence="14">
    <location>
        <begin position="941"/>
        <end position="971"/>
    </location>
</feature>
<feature type="non-terminal residue" evidence="15">
    <location>
        <position position="1996"/>
    </location>
</feature>
<dbReference type="Gene3D" id="3.30.160.60">
    <property type="entry name" value="Classic Zinc Finger"/>
    <property type="match status" value="4"/>
</dbReference>
<evidence type="ECO:0000256" key="1">
    <source>
        <dbReference type="ARBA" id="ARBA00004123"/>
    </source>
</evidence>
<accession>A0A8J7P139</accession>
<feature type="compositionally biased region" description="Polar residues" evidence="13">
    <location>
        <begin position="1831"/>
        <end position="1843"/>
    </location>
</feature>
<feature type="region of interest" description="Disordered" evidence="13">
    <location>
        <begin position="1820"/>
        <end position="1843"/>
    </location>
</feature>
<keyword evidence="4" id="KW-0479">Metal-binding</keyword>
<feature type="region of interest" description="Disordered" evidence="13">
    <location>
        <begin position="965"/>
        <end position="1036"/>
    </location>
</feature>
<feature type="region of interest" description="Disordered" evidence="13">
    <location>
        <begin position="1"/>
        <end position="20"/>
    </location>
</feature>
<dbReference type="SMART" id="SM00355">
    <property type="entry name" value="ZnF_C2H2"/>
    <property type="match status" value="15"/>
</dbReference>
<feature type="region of interest" description="Disordered" evidence="13">
    <location>
        <begin position="1870"/>
        <end position="1899"/>
    </location>
</feature>
<feature type="domain" description="C2H2-type" evidence="14">
    <location>
        <begin position="1363"/>
        <end position="1393"/>
    </location>
</feature>
<evidence type="ECO:0000256" key="6">
    <source>
        <dbReference type="ARBA" id="ARBA00022771"/>
    </source>
</evidence>
<evidence type="ECO:0000256" key="4">
    <source>
        <dbReference type="ARBA" id="ARBA00022723"/>
    </source>
</evidence>
<feature type="domain" description="C2H2-type" evidence="14">
    <location>
        <begin position="692"/>
        <end position="722"/>
    </location>
</feature>
<evidence type="ECO:0000259" key="14">
    <source>
        <dbReference type="PROSITE" id="PS50157"/>
    </source>
</evidence>
<dbReference type="Pfam" id="PF25420">
    <property type="entry name" value="zf-C2H2_ZN292"/>
    <property type="match status" value="1"/>
</dbReference>
<keyword evidence="5" id="KW-0677">Repeat</keyword>
<dbReference type="EMBL" id="JAAWVO010054850">
    <property type="protein sequence ID" value="MBN3321376.1"/>
    <property type="molecule type" value="Genomic_DNA"/>
</dbReference>
<dbReference type="Pfam" id="PF26218">
    <property type="entry name" value="zf_C2H2_ZNF292"/>
    <property type="match status" value="1"/>
</dbReference>
<dbReference type="InterPro" id="IPR057986">
    <property type="entry name" value="TPR_Rlf/292/654"/>
</dbReference>
<evidence type="ECO:0000256" key="10">
    <source>
        <dbReference type="ARBA" id="ARBA00023163"/>
    </source>
</evidence>
<protein>
    <submittedName>
        <fullName evidence="15">RLF protein</fullName>
    </submittedName>
</protein>
<dbReference type="GO" id="GO:0000981">
    <property type="term" value="F:DNA-binding transcription factor activity, RNA polymerase II-specific"/>
    <property type="evidence" value="ECO:0007669"/>
    <property type="project" value="TreeGrafter"/>
</dbReference>
<dbReference type="GO" id="GO:0008270">
    <property type="term" value="F:zinc ion binding"/>
    <property type="evidence" value="ECO:0007669"/>
    <property type="project" value="UniProtKB-KW"/>
</dbReference>
<feature type="domain" description="C2H2-type" evidence="14">
    <location>
        <begin position="735"/>
        <end position="762"/>
    </location>
</feature>
<comment type="similarity">
    <text evidence="2">Belongs to the krueppel C2H2-type zinc-finger protein family.</text>
</comment>
<comment type="subcellular location">
    <subcellularLocation>
        <location evidence="1">Nucleus</location>
    </subcellularLocation>
</comment>
<feature type="compositionally biased region" description="Basic and acidic residues" evidence="13">
    <location>
        <begin position="1585"/>
        <end position="1604"/>
    </location>
</feature>
<dbReference type="GO" id="GO:0003677">
    <property type="term" value="F:DNA binding"/>
    <property type="evidence" value="ECO:0007669"/>
    <property type="project" value="UniProtKB-KW"/>
</dbReference>
<feature type="region of interest" description="Disordered" evidence="13">
    <location>
        <begin position="1754"/>
        <end position="1782"/>
    </location>
</feature>
<feature type="compositionally biased region" description="Acidic residues" evidence="13">
    <location>
        <begin position="472"/>
        <end position="483"/>
    </location>
</feature>
<dbReference type="SUPFAM" id="SSF57667">
    <property type="entry name" value="beta-beta-alpha zinc fingers"/>
    <property type="match status" value="2"/>
</dbReference>
<evidence type="ECO:0000313" key="16">
    <source>
        <dbReference type="Proteomes" id="UP000736164"/>
    </source>
</evidence>
<reference evidence="15" key="1">
    <citation type="journal article" date="2021" name="Cell">
        <title>Tracing the genetic footprints of vertebrate landing in non-teleost ray-finned fishes.</title>
        <authorList>
            <person name="Bi X."/>
            <person name="Wang K."/>
            <person name="Yang L."/>
            <person name="Pan H."/>
            <person name="Jiang H."/>
            <person name="Wei Q."/>
            <person name="Fang M."/>
            <person name="Yu H."/>
            <person name="Zhu C."/>
            <person name="Cai Y."/>
            <person name="He Y."/>
            <person name="Gan X."/>
            <person name="Zeng H."/>
            <person name="Yu D."/>
            <person name="Zhu Y."/>
            <person name="Jiang H."/>
            <person name="Qiu Q."/>
            <person name="Yang H."/>
            <person name="Zhang Y.E."/>
            <person name="Wang W."/>
            <person name="Zhu M."/>
            <person name="He S."/>
            <person name="Zhang G."/>
        </authorList>
    </citation>
    <scope>NUCLEOTIDE SEQUENCE</scope>
    <source>
        <strain evidence="15">Allg_001</strain>
    </source>
</reference>
<keyword evidence="11" id="KW-0539">Nucleus</keyword>
<feature type="region of interest" description="Disordered" evidence="13">
    <location>
        <begin position="1074"/>
        <end position="1134"/>
    </location>
</feature>
<evidence type="ECO:0000256" key="12">
    <source>
        <dbReference type="PROSITE-ProRule" id="PRU00042"/>
    </source>
</evidence>
<evidence type="ECO:0000256" key="7">
    <source>
        <dbReference type="ARBA" id="ARBA00022833"/>
    </source>
</evidence>
<evidence type="ECO:0000256" key="5">
    <source>
        <dbReference type="ARBA" id="ARBA00022737"/>
    </source>
</evidence>